<evidence type="ECO:0000259" key="7">
    <source>
        <dbReference type="PROSITE" id="PS50016"/>
    </source>
</evidence>
<protein>
    <recommendedName>
        <fullName evidence="7">PHD-type domain-containing protein</fullName>
    </recommendedName>
</protein>
<feature type="compositionally biased region" description="Basic residues" evidence="6">
    <location>
        <begin position="276"/>
        <end position="285"/>
    </location>
</feature>
<dbReference type="SMART" id="SM00249">
    <property type="entry name" value="PHD"/>
    <property type="match status" value="1"/>
</dbReference>
<feature type="compositionally biased region" description="Polar residues" evidence="6">
    <location>
        <begin position="289"/>
        <end position="303"/>
    </location>
</feature>
<evidence type="ECO:0000256" key="1">
    <source>
        <dbReference type="ARBA" id="ARBA00022723"/>
    </source>
</evidence>
<dbReference type="InterPro" id="IPR005312">
    <property type="entry name" value="DUF1759"/>
</dbReference>
<dbReference type="RefSeq" id="XP_029709923.2">
    <property type="nucleotide sequence ID" value="XM_029854063.2"/>
</dbReference>
<dbReference type="PROSITE" id="PS50016">
    <property type="entry name" value="ZF_PHD_2"/>
    <property type="match status" value="1"/>
</dbReference>
<dbReference type="InterPro" id="IPR019787">
    <property type="entry name" value="Znf_PHD-finger"/>
</dbReference>
<dbReference type="InterPro" id="IPR011011">
    <property type="entry name" value="Znf_FYVE_PHD"/>
</dbReference>
<proteinExistence type="predicted"/>
<dbReference type="InterPro" id="IPR013083">
    <property type="entry name" value="Znf_RING/FYVE/PHD"/>
</dbReference>
<keyword evidence="5" id="KW-0175">Coiled coil</keyword>
<sequence length="1100" mass="125071">MASDAESIHDQTIMDLTATPCSICGPSTRDEVMVGCDGCSEWFHIRCVGIEEGKLPKKWYCQSKTCQEKAQEYQQKQKDAKKQARTRKNGNESDKSSVSSRLASSIVEAKVRALEEKQKRQYEEMEAELQLQKKEREMQRAFEQRKTELELQMRAEEQEEHRQWQAEMLQKKKEQIQRLKANRESSFEMQMAAMDEELAELSGQKSKPAPKVVKDVSRAGPSGKINKNVLKLRKANVKKLTRDYESTDGGDEDDENSDDSDLSTQSSDSSMEARARKSVPRKTCKKVGSVSQNGLGKQQTGPTKAQLAARMGLTYKLPKFSGKPAQWPLFYAAYKVSNDVCGYMNHENLMRLQEALEGDALELVSGQLLLPETIPQVIEKLRRHFGRPEQLLQCLLDKVNRLEPPRPDNLRSFVPFGNTVEQLCGHLEAADLRQHLVNPLLIKSLVAKLPDREKREWVHYRRGRGETTLRTLTDFLMDIVADACEANVDAEFNPPPSSESDSQSEEESSNKAGLYCHYEASSSTDNASEERMLKPCKMCQSTDHRLRHCADFKTLRYDERLNLVKREKLCQVCLNEHGGRCKFKIRCNIENCREFHNSLMHPGGNTVGPSAHIRTNFTVLFRIVPVQLHYGEKTVSVLAFLDEGSSVTLLEKRLADRLGAVGIQERLTIRWTGNTSREEDSRRMSLWASGTGAAAGGKMLLHTVHTVDKLMLPHQKLNSEEFVAQYEHMRGLPVESYDGQPQLLIGVNNIHAFAPMEAKVGTPVEPIAVRTKLGWTVYGPRQETSAAADNYLGYHRQIANEDLPPELLESHSALKESVVGIPRVAVQKKRVRKIREETNELVGDRCKTGLLSKMDDSRLRDSYRNMGNRRTKQLEQRPEDKKLQGFFIRTDPEQPRTWRFSFRTKKDKIGGLGIRKCMTISPEVLRSLGETQPATLAHLSHDIQQTEKERIPDHWDPNAFSTKHRGELFPQFYEEKRSTKMLVASEAGPEEVTIDRRKEKRWAMRALEKRHKLSDEILEATLAEAVGMIETETLTSECLPMINQRSKWFDDQQALQEGDSAFVDEGKNRGSWRRSVIEAVIKGSDGRVQHANVRTANDTV</sequence>
<feature type="compositionally biased region" description="Acidic residues" evidence="6">
    <location>
        <begin position="246"/>
        <end position="261"/>
    </location>
</feature>
<dbReference type="Pfam" id="PF18701">
    <property type="entry name" value="DUF5641"/>
    <property type="match status" value="1"/>
</dbReference>
<dbReference type="SUPFAM" id="SSF57903">
    <property type="entry name" value="FYVE/PHD zinc finger"/>
    <property type="match status" value="1"/>
</dbReference>
<keyword evidence="2 4" id="KW-0863">Zinc-finger</keyword>
<reference evidence="9" key="1">
    <citation type="journal article" date="2015" name="Proc. Natl. Acad. Sci. U.S.A.">
        <title>Genome sequence of the Asian Tiger mosquito, Aedes albopictus, reveals insights into its biology, genetics, and evolution.</title>
        <authorList>
            <person name="Chen X.G."/>
            <person name="Jiang X."/>
            <person name="Gu J."/>
            <person name="Xu M."/>
            <person name="Wu Y."/>
            <person name="Deng Y."/>
            <person name="Zhang C."/>
            <person name="Bonizzoni M."/>
            <person name="Dermauw W."/>
            <person name="Vontas J."/>
            <person name="Armbruster P."/>
            <person name="Huang X."/>
            <person name="Yang Y."/>
            <person name="Zhang H."/>
            <person name="He W."/>
            <person name="Peng H."/>
            <person name="Liu Y."/>
            <person name="Wu K."/>
            <person name="Chen J."/>
            <person name="Lirakis M."/>
            <person name="Topalis P."/>
            <person name="Van Leeuwen T."/>
            <person name="Hall A.B."/>
            <person name="Jiang X."/>
            <person name="Thorpe C."/>
            <person name="Mueller R.L."/>
            <person name="Sun C."/>
            <person name="Waterhouse R.M."/>
            <person name="Yan G."/>
            <person name="Tu Z.J."/>
            <person name="Fang X."/>
            <person name="James A.A."/>
        </authorList>
    </citation>
    <scope>NUCLEOTIDE SEQUENCE [LARGE SCALE GENOMIC DNA]</scope>
    <source>
        <strain evidence="9">Foshan</strain>
    </source>
</reference>
<keyword evidence="3" id="KW-0862">Zinc</keyword>
<keyword evidence="1" id="KW-0479">Metal-binding</keyword>
<feature type="domain" description="PHD-type" evidence="7">
    <location>
        <begin position="18"/>
        <end position="67"/>
    </location>
</feature>
<evidence type="ECO:0000313" key="8">
    <source>
        <dbReference type="EnsemblMetazoa" id="AALFPA23_013100.P18905"/>
    </source>
</evidence>
<dbReference type="Proteomes" id="UP000069940">
    <property type="component" value="Unassembled WGS sequence"/>
</dbReference>
<dbReference type="Pfam" id="PF03564">
    <property type="entry name" value="DUF1759"/>
    <property type="match status" value="1"/>
</dbReference>
<accession>A0ABM1YXU4</accession>
<evidence type="ECO:0000313" key="9">
    <source>
        <dbReference type="Proteomes" id="UP000069940"/>
    </source>
</evidence>
<name>A0ABM1YXU4_AEDAL</name>
<evidence type="ECO:0000256" key="6">
    <source>
        <dbReference type="SAM" id="MobiDB-lite"/>
    </source>
</evidence>
<dbReference type="EnsemblMetazoa" id="AALFPA23_013100.R18905">
    <property type="protein sequence ID" value="AALFPA23_013100.P18905"/>
    <property type="gene ID" value="AALFPA23_013100"/>
</dbReference>
<dbReference type="PANTHER" id="PTHR47331">
    <property type="entry name" value="PHD-TYPE DOMAIN-CONTAINING PROTEIN"/>
    <property type="match status" value="1"/>
</dbReference>
<dbReference type="RefSeq" id="XP_029709928.2">
    <property type="nucleotide sequence ID" value="XM_029854068.2"/>
</dbReference>
<dbReference type="InterPro" id="IPR040676">
    <property type="entry name" value="DUF5641"/>
</dbReference>
<dbReference type="Gene3D" id="3.30.40.10">
    <property type="entry name" value="Zinc/RING finger domain, C3HC4 (zinc finger)"/>
    <property type="match status" value="1"/>
</dbReference>
<keyword evidence="9" id="KW-1185">Reference proteome</keyword>
<evidence type="ECO:0000256" key="5">
    <source>
        <dbReference type="SAM" id="Coils"/>
    </source>
</evidence>
<feature type="compositionally biased region" description="Basic residues" evidence="6">
    <location>
        <begin position="230"/>
        <end position="239"/>
    </location>
</feature>
<feature type="coiled-coil region" evidence="5">
    <location>
        <begin position="108"/>
        <end position="189"/>
    </location>
</feature>
<dbReference type="Pfam" id="PF00628">
    <property type="entry name" value="PHD"/>
    <property type="match status" value="1"/>
</dbReference>
<feature type="region of interest" description="Disordered" evidence="6">
    <location>
        <begin position="198"/>
        <end position="303"/>
    </location>
</feature>
<dbReference type="EnsemblMetazoa" id="AALFPA23_013100.R18906">
    <property type="protein sequence ID" value="AALFPA23_013100.P18906"/>
    <property type="gene ID" value="AALFPA23_013100"/>
</dbReference>
<feature type="region of interest" description="Disordered" evidence="6">
    <location>
        <begin position="72"/>
        <end position="102"/>
    </location>
</feature>
<feature type="compositionally biased region" description="Basic and acidic residues" evidence="6">
    <location>
        <begin position="72"/>
        <end position="82"/>
    </location>
</feature>
<dbReference type="InterPro" id="IPR001965">
    <property type="entry name" value="Znf_PHD"/>
</dbReference>
<dbReference type="GeneID" id="109403718"/>
<evidence type="ECO:0000256" key="4">
    <source>
        <dbReference type="PROSITE-ProRule" id="PRU00146"/>
    </source>
</evidence>
<dbReference type="PANTHER" id="PTHR47331:SF5">
    <property type="entry name" value="RIBONUCLEASE H"/>
    <property type="match status" value="1"/>
</dbReference>
<reference evidence="8" key="2">
    <citation type="submission" date="2025-05" db="UniProtKB">
        <authorList>
            <consortium name="EnsemblMetazoa"/>
        </authorList>
    </citation>
    <scope>IDENTIFICATION</scope>
    <source>
        <strain evidence="8">Foshan</strain>
    </source>
</reference>
<evidence type="ECO:0000256" key="3">
    <source>
        <dbReference type="ARBA" id="ARBA00022833"/>
    </source>
</evidence>
<organism evidence="8 9">
    <name type="scientific">Aedes albopictus</name>
    <name type="common">Asian tiger mosquito</name>
    <name type="synonym">Stegomyia albopicta</name>
    <dbReference type="NCBI Taxonomy" id="7160"/>
    <lineage>
        <taxon>Eukaryota</taxon>
        <taxon>Metazoa</taxon>
        <taxon>Ecdysozoa</taxon>
        <taxon>Arthropoda</taxon>
        <taxon>Hexapoda</taxon>
        <taxon>Insecta</taxon>
        <taxon>Pterygota</taxon>
        <taxon>Neoptera</taxon>
        <taxon>Endopterygota</taxon>
        <taxon>Diptera</taxon>
        <taxon>Nematocera</taxon>
        <taxon>Culicoidea</taxon>
        <taxon>Culicidae</taxon>
        <taxon>Culicinae</taxon>
        <taxon>Aedini</taxon>
        <taxon>Aedes</taxon>
        <taxon>Stegomyia</taxon>
    </lineage>
</organism>
<evidence type="ECO:0000256" key="2">
    <source>
        <dbReference type="ARBA" id="ARBA00022771"/>
    </source>
</evidence>